<reference evidence="3" key="1">
    <citation type="submission" date="2022-11" db="UniProtKB">
        <authorList>
            <consortium name="WormBaseParasite"/>
        </authorList>
    </citation>
    <scope>IDENTIFICATION</scope>
</reference>
<evidence type="ECO:0000313" key="3">
    <source>
        <dbReference type="WBParaSite" id="PSU_v2.g19201.t1"/>
    </source>
</evidence>
<feature type="chain" id="PRO_5037157866" evidence="1">
    <location>
        <begin position="22"/>
        <end position="127"/>
    </location>
</feature>
<dbReference type="Proteomes" id="UP000887577">
    <property type="component" value="Unplaced"/>
</dbReference>
<keyword evidence="2" id="KW-1185">Reference proteome</keyword>
<feature type="signal peptide" evidence="1">
    <location>
        <begin position="1"/>
        <end position="21"/>
    </location>
</feature>
<protein>
    <submittedName>
        <fullName evidence="3">Uncharacterized protein</fullName>
    </submittedName>
</protein>
<evidence type="ECO:0000256" key="1">
    <source>
        <dbReference type="SAM" id="SignalP"/>
    </source>
</evidence>
<dbReference type="AlphaFoldDB" id="A0A914YI85"/>
<organism evidence="2 3">
    <name type="scientific">Panagrolaimus superbus</name>
    <dbReference type="NCBI Taxonomy" id="310955"/>
    <lineage>
        <taxon>Eukaryota</taxon>
        <taxon>Metazoa</taxon>
        <taxon>Ecdysozoa</taxon>
        <taxon>Nematoda</taxon>
        <taxon>Chromadorea</taxon>
        <taxon>Rhabditida</taxon>
        <taxon>Tylenchina</taxon>
        <taxon>Panagrolaimomorpha</taxon>
        <taxon>Panagrolaimoidea</taxon>
        <taxon>Panagrolaimidae</taxon>
        <taxon>Panagrolaimus</taxon>
    </lineage>
</organism>
<dbReference type="WBParaSite" id="PSU_v2.g19201.t1">
    <property type="protein sequence ID" value="PSU_v2.g19201.t1"/>
    <property type="gene ID" value="PSU_v2.g19201"/>
</dbReference>
<name>A0A914YI85_9BILA</name>
<proteinExistence type="predicted"/>
<evidence type="ECO:0000313" key="2">
    <source>
        <dbReference type="Proteomes" id="UP000887577"/>
    </source>
</evidence>
<keyword evidence="1" id="KW-0732">Signal</keyword>
<accession>A0A914YI85</accession>
<sequence>MNYFIKFLIFIAAIIFCTTNATLIDPGCHRFLGNVKCDKDAAILVTAKVLLKEEVENAKDNFLGASSIKNNIFHISVCSTSTNSTEMYLEFLDVCEPQGFHISAKLSENENAVYTLGKAIEANVDIP</sequence>